<gene>
    <name evidence="8" type="ORF">RRF57_000442</name>
</gene>
<comment type="function">
    <text evidence="6">Adaptins are components of the adaptor complexes which link clathrin to receptors in coated vesicles. Clathrin-associated protein complexes are believed to interact with the cytoplasmic tails of membrane proteins, leading to their selection and concentration.</text>
</comment>
<protein>
    <recommendedName>
        <fullName evidence="6">AP complex subunit beta</fullName>
    </recommendedName>
</protein>
<evidence type="ECO:0000259" key="7">
    <source>
        <dbReference type="Pfam" id="PF01602"/>
    </source>
</evidence>
<comment type="subcellular location">
    <subcellularLocation>
        <location evidence="1">Endomembrane system</location>
    </subcellularLocation>
</comment>
<organism evidence="8 9">
    <name type="scientific">Xylaria bambusicola</name>
    <dbReference type="NCBI Taxonomy" id="326684"/>
    <lineage>
        <taxon>Eukaryota</taxon>
        <taxon>Fungi</taxon>
        <taxon>Dikarya</taxon>
        <taxon>Ascomycota</taxon>
        <taxon>Pezizomycotina</taxon>
        <taxon>Sordariomycetes</taxon>
        <taxon>Xylariomycetidae</taxon>
        <taxon>Xylariales</taxon>
        <taxon>Xylariaceae</taxon>
        <taxon>Xylaria</taxon>
    </lineage>
</organism>
<evidence type="ECO:0000256" key="1">
    <source>
        <dbReference type="ARBA" id="ARBA00004308"/>
    </source>
</evidence>
<dbReference type="AlphaFoldDB" id="A0AAN7Z5K3"/>
<comment type="similarity">
    <text evidence="2 6">Belongs to the adaptor complexes large subunit family.</text>
</comment>
<accession>A0AAN7Z5K3</accession>
<feature type="domain" description="Clathrin/coatomer adaptor adaptin-like N-terminal" evidence="7">
    <location>
        <begin position="25"/>
        <end position="565"/>
    </location>
</feature>
<dbReference type="InterPro" id="IPR016024">
    <property type="entry name" value="ARM-type_fold"/>
</dbReference>
<dbReference type="InterPro" id="IPR011989">
    <property type="entry name" value="ARM-like"/>
</dbReference>
<proteinExistence type="inferred from homology"/>
<keyword evidence="3 6" id="KW-0813">Transport</keyword>
<dbReference type="PANTHER" id="PTHR11134">
    <property type="entry name" value="ADAPTOR COMPLEX SUBUNIT BETA FAMILY MEMBER"/>
    <property type="match status" value="1"/>
</dbReference>
<evidence type="ECO:0000313" key="8">
    <source>
        <dbReference type="EMBL" id="KAK5624726.1"/>
    </source>
</evidence>
<dbReference type="GO" id="GO:0030276">
    <property type="term" value="F:clathrin binding"/>
    <property type="evidence" value="ECO:0007669"/>
    <property type="project" value="InterPro"/>
</dbReference>
<keyword evidence="5 6" id="KW-0472">Membrane</keyword>
<dbReference type="GO" id="GO:0012505">
    <property type="term" value="C:endomembrane system"/>
    <property type="evidence" value="ECO:0007669"/>
    <property type="project" value="UniProtKB-SubCell"/>
</dbReference>
<dbReference type="PIRSF" id="PIRSF002291">
    <property type="entry name" value="AP_complex_beta"/>
    <property type="match status" value="1"/>
</dbReference>
<dbReference type="InterPro" id="IPR002553">
    <property type="entry name" value="Clathrin/coatomer_adapt-like_N"/>
</dbReference>
<dbReference type="Pfam" id="PF01602">
    <property type="entry name" value="Adaptin_N"/>
    <property type="match status" value="1"/>
</dbReference>
<dbReference type="SUPFAM" id="SSF48371">
    <property type="entry name" value="ARM repeat"/>
    <property type="match status" value="1"/>
</dbReference>
<name>A0AAN7Z5K3_9PEZI</name>
<keyword evidence="9" id="KW-1185">Reference proteome</keyword>
<dbReference type="Proteomes" id="UP001305414">
    <property type="component" value="Unassembled WGS sequence"/>
</dbReference>
<dbReference type="FunFam" id="1.25.10.10:FF:000044">
    <property type="entry name" value="AP complex subunit beta"/>
    <property type="match status" value="1"/>
</dbReference>
<dbReference type="GO" id="GO:0030117">
    <property type="term" value="C:membrane coat"/>
    <property type="evidence" value="ECO:0007669"/>
    <property type="project" value="InterPro"/>
</dbReference>
<evidence type="ECO:0000256" key="6">
    <source>
        <dbReference type="PIRNR" id="PIRNR002291"/>
    </source>
</evidence>
<evidence type="ECO:0000256" key="5">
    <source>
        <dbReference type="ARBA" id="ARBA00023136"/>
    </source>
</evidence>
<evidence type="ECO:0000313" key="9">
    <source>
        <dbReference type="Proteomes" id="UP001305414"/>
    </source>
</evidence>
<reference evidence="8 9" key="1">
    <citation type="submission" date="2023-10" db="EMBL/GenBank/DDBJ databases">
        <title>Draft genome sequence of Xylaria bambusicola isolate GMP-LS, the root and basal stem rot pathogen of sugarcane in Indonesia.</title>
        <authorList>
            <person name="Selvaraj P."/>
            <person name="Muralishankar V."/>
            <person name="Muruganantham S."/>
            <person name="Sp S."/>
            <person name="Haryani S."/>
            <person name="Lau K.J.X."/>
            <person name="Naqvi N.I."/>
        </authorList>
    </citation>
    <scope>NUCLEOTIDE SEQUENCE [LARGE SCALE GENOMIC DNA]</scope>
    <source>
        <strain evidence="8">GMP-LS</strain>
    </source>
</reference>
<evidence type="ECO:0000256" key="2">
    <source>
        <dbReference type="ARBA" id="ARBA00006613"/>
    </source>
</evidence>
<sequence>MAMFLAYIPPDYGLQRMTLQGKVAELRAELNSGSKKDKNFTQKKIALKKIVANMTMSNNEMVSLFPDVISCMQIQSLEIKKITTHPIHLGLLTTGRRCFLFLVNYSRMRAEIAIKAIPVLQQASSSLHFETIRIDGLIALALRTMSYVHVREFVEATVPLVKRLLRDADPYVRKTAAYCVAKLYDHDKLMVEQSDLIDRLNQLLRDDNSTVVASALASLMDIWERSETIKLTLDYSNASKMVAILPDCSEWGQTYILEALMSYVPQESGEATLLAERISPRLSHSNSAVVLTCIRVILYLMNYIADEKQISALCRKLSPPLVTLLAKGSEVQYLALRNALLILQRRPDVLRNDIRVFFCKYNDPIYVKVTKLELIFMLANEKNIDEVLTELREYATEVDVHFVRKAVRAIGKLAIKIEPAARRCINLLLELVSTKVPYIVQEATVVIRNIFRKYPNQYESIIGVLCEHLDSLDEPEAKAAMVWVIGQYADRIENSDALLEDFLYSFAEEPVEVQLALLTATVKLFIQRPTKGQDLVPRVLKWATEETDNPDLRDRAYMYWRLLSTDVNLAKKIVMGKKPPITAESEKLDPQTLEEMCLNVGTLATIYLKPVQTVFRSARPRRLADSPALQKHSLPTSQNLPAFDVNKSLSMFGMGGQAAIVRPGNNAAVTNRSMAGAAPGSENMAGAVNDADTYFAGVGNRMAAMGIYDDGLGGGTGNEAGYVVNQFAPQQVLQPAQGVGSNGDLLML</sequence>
<comment type="caution">
    <text evidence="8">The sequence shown here is derived from an EMBL/GenBank/DDBJ whole genome shotgun (WGS) entry which is preliminary data.</text>
</comment>
<dbReference type="Gene3D" id="1.25.10.10">
    <property type="entry name" value="Leucine-rich Repeat Variant"/>
    <property type="match status" value="1"/>
</dbReference>
<dbReference type="GO" id="GO:0016192">
    <property type="term" value="P:vesicle-mediated transport"/>
    <property type="evidence" value="ECO:0007669"/>
    <property type="project" value="InterPro"/>
</dbReference>
<dbReference type="InterPro" id="IPR016342">
    <property type="entry name" value="AP_complex_bsu_1_2_4"/>
</dbReference>
<evidence type="ECO:0000256" key="4">
    <source>
        <dbReference type="ARBA" id="ARBA00022927"/>
    </source>
</evidence>
<dbReference type="GO" id="GO:0006886">
    <property type="term" value="P:intracellular protein transport"/>
    <property type="evidence" value="ECO:0007669"/>
    <property type="project" value="InterPro"/>
</dbReference>
<dbReference type="EMBL" id="JAWHQM010000001">
    <property type="protein sequence ID" value="KAK5624726.1"/>
    <property type="molecule type" value="Genomic_DNA"/>
</dbReference>
<evidence type="ECO:0000256" key="3">
    <source>
        <dbReference type="ARBA" id="ARBA00022448"/>
    </source>
</evidence>
<dbReference type="InterPro" id="IPR026739">
    <property type="entry name" value="AP_beta"/>
</dbReference>
<keyword evidence="4 6" id="KW-0653">Protein transport</keyword>